<reference evidence="16 17" key="1">
    <citation type="submission" date="2021-01" db="EMBL/GenBank/DDBJ databases">
        <title>Whole genome shotgun sequence of Verrucosispora qiuiae NBRC 106684.</title>
        <authorList>
            <person name="Komaki H."/>
            <person name="Tamura T."/>
        </authorList>
    </citation>
    <scope>NUCLEOTIDE SEQUENCE [LARGE SCALE GENOMIC DNA]</scope>
    <source>
        <strain evidence="16 17">NBRC 106684</strain>
    </source>
</reference>
<protein>
    <recommendedName>
        <fullName evidence="5">L-lysine N6-monooxygenase MbtG</fullName>
        <ecNumber evidence="4">1.14.13.59</ecNumber>
    </recommendedName>
    <alternativeName>
        <fullName evidence="14">Lysine 6-N-hydroxylase</fullName>
    </alternativeName>
    <alternativeName>
        <fullName evidence="13">Lysine N6-hydroxylase</fullName>
    </alternativeName>
    <alternativeName>
        <fullName evidence="11">Lysine-N-oxygenase</fullName>
    </alternativeName>
    <alternativeName>
        <fullName evidence="12">Mycobactin synthase protein G</fullName>
    </alternativeName>
</protein>
<dbReference type="PRINTS" id="PR00368">
    <property type="entry name" value="FADPNR"/>
</dbReference>
<evidence type="ECO:0000313" key="17">
    <source>
        <dbReference type="Proteomes" id="UP000653076"/>
    </source>
</evidence>
<comment type="catalytic activity">
    <reaction evidence="15">
        <text>L-lysine + NADPH + O2 = N(6)-hydroxy-L-lysine + NADP(+) + H2O</text>
        <dbReference type="Rhea" id="RHEA:23228"/>
        <dbReference type="ChEBI" id="CHEBI:15377"/>
        <dbReference type="ChEBI" id="CHEBI:15379"/>
        <dbReference type="ChEBI" id="CHEBI:32551"/>
        <dbReference type="ChEBI" id="CHEBI:57783"/>
        <dbReference type="ChEBI" id="CHEBI:57820"/>
        <dbReference type="ChEBI" id="CHEBI:58349"/>
        <dbReference type="EC" id="1.14.13.59"/>
    </reaction>
</comment>
<evidence type="ECO:0000256" key="9">
    <source>
        <dbReference type="ARBA" id="ARBA00023002"/>
    </source>
</evidence>
<keyword evidence="17" id="KW-1185">Reference proteome</keyword>
<evidence type="ECO:0000256" key="11">
    <source>
        <dbReference type="ARBA" id="ARBA00029939"/>
    </source>
</evidence>
<keyword evidence="7" id="KW-0274">FAD</keyword>
<evidence type="ECO:0000256" key="14">
    <source>
        <dbReference type="ARBA" id="ARBA00032738"/>
    </source>
</evidence>
<dbReference type="EC" id="1.14.13.59" evidence="4"/>
<organism evidence="16 17">
    <name type="scientific">Micromonospora qiuiae</name>
    <dbReference type="NCBI Taxonomy" id="502268"/>
    <lineage>
        <taxon>Bacteria</taxon>
        <taxon>Bacillati</taxon>
        <taxon>Actinomycetota</taxon>
        <taxon>Actinomycetes</taxon>
        <taxon>Micromonosporales</taxon>
        <taxon>Micromonosporaceae</taxon>
        <taxon>Micromonospora</taxon>
    </lineage>
</organism>
<keyword evidence="8" id="KW-0521">NADP</keyword>
<dbReference type="EMBL" id="BOPC01000064">
    <property type="protein sequence ID" value="GIJ29218.1"/>
    <property type="molecule type" value="Genomic_DNA"/>
</dbReference>
<evidence type="ECO:0000256" key="13">
    <source>
        <dbReference type="ARBA" id="ARBA00032493"/>
    </source>
</evidence>
<evidence type="ECO:0000256" key="5">
    <source>
        <dbReference type="ARBA" id="ARBA00016406"/>
    </source>
</evidence>
<dbReference type="RefSeq" id="WP_204036693.1">
    <property type="nucleotide sequence ID" value="NZ_BOPC01000064.1"/>
</dbReference>
<dbReference type="Gene3D" id="3.50.50.60">
    <property type="entry name" value="FAD/NAD(P)-binding domain"/>
    <property type="match status" value="1"/>
</dbReference>
<keyword evidence="9" id="KW-0560">Oxidoreductase</keyword>
<proteinExistence type="inferred from homology"/>
<evidence type="ECO:0000256" key="1">
    <source>
        <dbReference type="ARBA" id="ARBA00001974"/>
    </source>
</evidence>
<accession>A0ABQ4JFQ6</accession>
<comment type="pathway">
    <text evidence="2">Siderophore biosynthesis.</text>
</comment>
<evidence type="ECO:0000256" key="10">
    <source>
        <dbReference type="ARBA" id="ARBA00023033"/>
    </source>
</evidence>
<evidence type="ECO:0000256" key="6">
    <source>
        <dbReference type="ARBA" id="ARBA00022630"/>
    </source>
</evidence>
<comment type="caution">
    <text evidence="16">The sequence shown here is derived from an EMBL/GenBank/DDBJ whole genome shotgun (WGS) entry which is preliminary data.</text>
</comment>
<evidence type="ECO:0000256" key="8">
    <source>
        <dbReference type="ARBA" id="ARBA00022857"/>
    </source>
</evidence>
<evidence type="ECO:0000256" key="4">
    <source>
        <dbReference type="ARBA" id="ARBA00013076"/>
    </source>
</evidence>
<keyword evidence="10" id="KW-0503">Monooxygenase</keyword>
<dbReference type="SUPFAM" id="SSF51905">
    <property type="entry name" value="FAD/NAD(P)-binding domain"/>
    <property type="match status" value="2"/>
</dbReference>
<gene>
    <name evidence="16" type="primary">iucD</name>
    <name evidence="16" type="ORF">Vqi01_43800</name>
</gene>
<evidence type="ECO:0000256" key="15">
    <source>
        <dbReference type="ARBA" id="ARBA00048407"/>
    </source>
</evidence>
<dbReference type="PANTHER" id="PTHR42802:SF1">
    <property type="entry name" value="L-ORNITHINE N(5)-MONOOXYGENASE"/>
    <property type="match status" value="1"/>
</dbReference>
<evidence type="ECO:0000256" key="7">
    <source>
        <dbReference type="ARBA" id="ARBA00022827"/>
    </source>
</evidence>
<comment type="similarity">
    <text evidence="3">Belongs to the lysine N(6)-hydroxylase/L-ornithine N(5)-oxygenase family.</text>
</comment>
<dbReference type="InterPro" id="IPR036188">
    <property type="entry name" value="FAD/NAD-bd_sf"/>
</dbReference>
<comment type="cofactor">
    <cofactor evidence="1">
        <name>FAD</name>
        <dbReference type="ChEBI" id="CHEBI:57692"/>
    </cofactor>
</comment>
<dbReference type="PANTHER" id="PTHR42802">
    <property type="entry name" value="MONOOXYGENASE"/>
    <property type="match status" value="1"/>
</dbReference>
<dbReference type="Pfam" id="PF13434">
    <property type="entry name" value="Lys_Orn_oxgnase"/>
    <property type="match status" value="1"/>
</dbReference>
<sequence length="431" mass="47766">MRDDDGAEVLAIGGGPANLSFAALAEPAAELRVAVVESRGSTAWHPGMLWPSSRLQVSGVKDLVTLVDPRSRFSFLNFLHEHGRLYRHLVACPDHVGRREFDQYFRWAADLLGVALHEPVQAVEHDDRGFVVRTGRGTRRADHLVIGVGQVPAVPECARHLTGPRVWHASEHLDREVPVGGRRVLLVGGGQSAGEVAMDLLSGRTGLPARLTWVTGSGGFAPLDASPFANEWFNPRFVEYFREQSTTHRARLLDRQQAASCGITGELLAQVYRRLYELDYLSDNPFRHELLAGARLTGISAERDGFRAVLTDTLTGAERETRNDLVVLATGYGARLPDFMAPLRDRLPVDGDAYAVGRDYRVHWDGPDTNRIYVQNGARHSHGIADPNLGLVAWRSAVIINSLLDREHYSLKRDDITLSLDWQEPARVHPV</sequence>
<keyword evidence="6" id="KW-0285">Flavoprotein</keyword>
<name>A0ABQ4JFQ6_9ACTN</name>
<dbReference type="InterPro" id="IPR025700">
    <property type="entry name" value="Lys/Orn_oxygenase"/>
</dbReference>
<evidence type="ECO:0000313" key="16">
    <source>
        <dbReference type="EMBL" id="GIJ29218.1"/>
    </source>
</evidence>
<dbReference type="Proteomes" id="UP000653076">
    <property type="component" value="Unassembled WGS sequence"/>
</dbReference>
<evidence type="ECO:0000256" key="3">
    <source>
        <dbReference type="ARBA" id="ARBA00007588"/>
    </source>
</evidence>
<evidence type="ECO:0000256" key="12">
    <source>
        <dbReference type="ARBA" id="ARBA00031158"/>
    </source>
</evidence>
<evidence type="ECO:0000256" key="2">
    <source>
        <dbReference type="ARBA" id="ARBA00004924"/>
    </source>
</evidence>